<gene>
    <name evidence="3" type="ORF">ACFSQZ_07180</name>
</gene>
<keyword evidence="1" id="KW-0732">Signal</keyword>
<keyword evidence="4" id="KW-1185">Reference proteome</keyword>
<protein>
    <submittedName>
        <fullName evidence="3">Thioredoxin family protein</fullName>
    </submittedName>
</protein>
<sequence>MMSLSKTFLVTMMSFVVSVTSVFSADAWLKSIPEALKLSETEKKPIFVEFTGSDWCPPCIMMDKKVFSKKEFLEKAQEHYILVKIDIPQGDKELSKKNEKVLDEYEVTGVPTVVLLDPQGKEFSRFSASQFNTVEKMLGELERQLRIKDMF</sequence>
<name>A0ABW5E461_9BACT</name>
<accession>A0ABW5E461</accession>
<evidence type="ECO:0000259" key="2">
    <source>
        <dbReference type="PROSITE" id="PS51352"/>
    </source>
</evidence>
<dbReference type="InterPro" id="IPR013766">
    <property type="entry name" value="Thioredoxin_domain"/>
</dbReference>
<feature type="signal peptide" evidence="1">
    <location>
        <begin position="1"/>
        <end position="24"/>
    </location>
</feature>
<reference evidence="4" key="1">
    <citation type="journal article" date="2019" name="Int. J. Syst. Evol. Microbiol.">
        <title>The Global Catalogue of Microorganisms (GCM) 10K type strain sequencing project: providing services to taxonomists for standard genome sequencing and annotation.</title>
        <authorList>
            <consortium name="The Broad Institute Genomics Platform"/>
            <consortium name="The Broad Institute Genome Sequencing Center for Infectious Disease"/>
            <person name="Wu L."/>
            <person name="Ma J."/>
        </authorList>
    </citation>
    <scope>NUCLEOTIDE SEQUENCE [LARGE SCALE GENOMIC DNA]</scope>
    <source>
        <strain evidence="4">JCM 16545</strain>
    </source>
</reference>
<dbReference type="EMBL" id="JBHUJC010000020">
    <property type="protein sequence ID" value="MFD2276245.1"/>
    <property type="molecule type" value="Genomic_DNA"/>
</dbReference>
<dbReference type="RefSeq" id="WP_377094416.1">
    <property type="nucleotide sequence ID" value="NZ_JBHSJM010000001.1"/>
</dbReference>
<evidence type="ECO:0000313" key="4">
    <source>
        <dbReference type="Proteomes" id="UP001597297"/>
    </source>
</evidence>
<feature type="domain" description="Thioredoxin" evidence="2">
    <location>
        <begin position="6"/>
        <end position="146"/>
    </location>
</feature>
<comment type="caution">
    <text evidence="3">The sequence shown here is derived from an EMBL/GenBank/DDBJ whole genome shotgun (WGS) entry which is preliminary data.</text>
</comment>
<dbReference type="Gene3D" id="3.40.30.10">
    <property type="entry name" value="Glutaredoxin"/>
    <property type="match status" value="1"/>
</dbReference>
<dbReference type="Pfam" id="PF13899">
    <property type="entry name" value="Thioredoxin_7"/>
    <property type="match status" value="1"/>
</dbReference>
<dbReference type="PROSITE" id="PS51352">
    <property type="entry name" value="THIOREDOXIN_2"/>
    <property type="match status" value="1"/>
</dbReference>
<dbReference type="PANTHER" id="PTHR32234:SF0">
    <property type="entry name" value="THIOL:DISULFIDE INTERCHANGE PROTEIN DSBD"/>
    <property type="match status" value="1"/>
</dbReference>
<feature type="chain" id="PRO_5045969219" evidence="1">
    <location>
        <begin position="25"/>
        <end position="151"/>
    </location>
</feature>
<dbReference type="PANTHER" id="PTHR32234">
    <property type="entry name" value="THIOL:DISULFIDE INTERCHANGE PROTEIN DSBD"/>
    <property type="match status" value="1"/>
</dbReference>
<organism evidence="3 4">
    <name type="scientific">Rubritalea spongiae</name>
    <dbReference type="NCBI Taxonomy" id="430797"/>
    <lineage>
        <taxon>Bacteria</taxon>
        <taxon>Pseudomonadati</taxon>
        <taxon>Verrucomicrobiota</taxon>
        <taxon>Verrucomicrobiia</taxon>
        <taxon>Verrucomicrobiales</taxon>
        <taxon>Rubritaleaceae</taxon>
        <taxon>Rubritalea</taxon>
    </lineage>
</organism>
<proteinExistence type="predicted"/>
<evidence type="ECO:0000256" key="1">
    <source>
        <dbReference type="SAM" id="SignalP"/>
    </source>
</evidence>
<dbReference type="InterPro" id="IPR036249">
    <property type="entry name" value="Thioredoxin-like_sf"/>
</dbReference>
<dbReference type="Proteomes" id="UP001597297">
    <property type="component" value="Unassembled WGS sequence"/>
</dbReference>
<evidence type="ECO:0000313" key="3">
    <source>
        <dbReference type="EMBL" id="MFD2276245.1"/>
    </source>
</evidence>
<dbReference type="SUPFAM" id="SSF52833">
    <property type="entry name" value="Thioredoxin-like"/>
    <property type="match status" value="1"/>
</dbReference>